<comment type="cofactor">
    <cofactor evidence="4">
        <name>a divalent metal cation</name>
        <dbReference type="ChEBI" id="CHEBI:60240"/>
    </cofactor>
    <text evidence="4">Binds 2 divalent metal cations per subunit.</text>
</comment>
<evidence type="ECO:0000256" key="2">
    <source>
        <dbReference type="ARBA" id="ARBA00022801"/>
    </source>
</evidence>
<dbReference type="Gene3D" id="3.20.20.140">
    <property type="entry name" value="Metal-dependent hydrolases"/>
    <property type="match status" value="1"/>
</dbReference>
<feature type="binding site" description="via carbamate group" evidence="4">
    <location>
        <position position="137"/>
    </location>
    <ligand>
        <name>Zn(2+)</name>
        <dbReference type="ChEBI" id="CHEBI:29105"/>
        <label>2</label>
    </ligand>
</feature>
<sequence length="309" mass="34678">MIRNTAVTVCGPLNVNKLGVTYVHEHLMVKPQLPDEYYIPYTLDDEAASTEETRSFSAAGGETLVEMTPINYGRNVKAYQRIAQATGVHVICCTGFHKQLFMPPWFGDKTDGELYDILMNEVMNGLDDTEIHPGVIKLGTSFEEVTAAEKRSIEAVARVHRDTGIPISTHCDKGTMGMDQLRLLEKHGVDPKNVLLCHIDSKMDTDYAIRLCREGATICLDHVGRELQDRDSYRVRMVTALVEAGCVDHVTLAGDMGKKNYLPAYGGKPGFTYILTDLKAELLPYIGEENFHKMMIENPKRIFAWKYND</sequence>
<dbReference type="PIRSF" id="PIRSF016839">
    <property type="entry name" value="PhP"/>
    <property type="match status" value="1"/>
</dbReference>
<keyword evidence="1 4" id="KW-0479">Metal-binding</keyword>
<feature type="binding site" evidence="4">
    <location>
        <position position="170"/>
    </location>
    <ligand>
        <name>Zn(2+)</name>
        <dbReference type="ChEBI" id="CHEBI:29105"/>
        <label>2</label>
    </ligand>
</feature>
<dbReference type="GO" id="GO:0008270">
    <property type="term" value="F:zinc ion binding"/>
    <property type="evidence" value="ECO:0007669"/>
    <property type="project" value="InterPro"/>
</dbReference>
<dbReference type="InterPro" id="IPR032466">
    <property type="entry name" value="Metal_Hydrolase"/>
</dbReference>
<evidence type="ECO:0000313" key="7">
    <source>
        <dbReference type="Proteomes" id="UP000824048"/>
    </source>
</evidence>
<dbReference type="Proteomes" id="UP000824048">
    <property type="component" value="Unassembled WGS sequence"/>
</dbReference>
<evidence type="ECO:0000256" key="5">
    <source>
        <dbReference type="PROSITE-ProRule" id="PRU00679"/>
    </source>
</evidence>
<dbReference type="PROSITE" id="PS51347">
    <property type="entry name" value="PHOSPHOTRIESTERASE_2"/>
    <property type="match status" value="1"/>
</dbReference>
<keyword evidence="2" id="KW-0378">Hydrolase</keyword>
<dbReference type="GO" id="GO:0016787">
    <property type="term" value="F:hydrolase activity"/>
    <property type="evidence" value="ECO:0007669"/>
    <property type="project" value="UniProtKB-KW"/>
</dbReference>
<proteinExistence type="inferred from homology"/>
<feature type="binding site" description="via carbamate group" evidence="4">
    <location>
        <position position="137"/>
    </location>
    <ligand>
        <name>Zn(2+)</name>
        <dbReference type="ChEBI" id="CHEBI:29105"/>
        <label>1</label>
    </ligand>
</feature>
<dbReference type="PANTHER" id="PTHR10819:SF3">
    <property type="entry name" value="PHOSPHOTRIESTERASE-RELATED PROTEIN"/>
    <property type="match status" value="1"/>
</dbReference>
<organism evidence="6 7">
    <name type="scientific">Candidatus Gemmiger excrementigallinarum</name>
    <dbReference type="NCBI Taxonomy" id="2838609"/>
    <lineage>
        <taxon>Bacteria</taxon>
        <taxon>Bacillati</taxon>
        <taxon>Bacillota</taxon>
        <taxon>Clostridia</taxon>
        <taxon>Eubacteriales</taxon>
        <taxon>Gemmiger</taxon>
    </lineage>
</organism>
<feature type="binding site" evidence="4">
    <location>
        <position position="24"/>
    </location>
    <ligand>
        <name>Zn(2+)</name>
        <dbReference type="ChEBI" id="CHEBI:29105"/>
        <label>1</label>
    </ligand>
</feature>
<name>A0A9D2ES84_9FIRM</name>
<feature type="modified residue" description="N6-carboxylysine" evidence="3 5">
    <location>
        <position position="137"/>
    </location>
</feature>
<dbReference type="AlphaFoldDB" id="A0A9D2ES84"/>
<dbReference type="SUPFAM" id="SSF51556">
    <property type="entry name" value="Metallo-dependent hydrolases"/>
    <property type="match status" value="1"/>
</dbReference>
<dbReference type="PANTHER" id="PTHR10819">
    <property type="entry name" value="PHOSPHOTRIESTERASE-RELATED"/>
    <property type="match status" value="1"/>
</dbReference>
<evidence type="ECO:0000256" key="4">
    <source>
        <dbReference type="PIRSR" id="PIRSR601559-51"/>
    </source>
</evidence>
<evidence type="ECO:0008006" key="8">
    <source>
        <dbReference type="Google" id="ProtNLM"/>
    </source>
</evidence>
<feature type="binding site" evidence="4">
    <location>
        <position position="26"/>
    </location>
    <ligand>
        <name>Zn(2+)</name>
        <dbReference type="ChEBI" id="CHEBI:29105"/>
        <label>1</label>
    </ligand>
</feature>
<reference evidence="6" key="1">
    <citation type="journal article" date="2021" name="PeerJ">
        <title>Extensive microbial diversity within the chicken gut microbiome revealed by metagenomics and culture.</title>
        <authorList>
            <person name="Gilroy R."/>
            <person name="Ravi A."/>
            <person name="Getino M."/>
            <person name="Pursley I."/>
            <person name="Horton D.L."/>
            <person name="Alikhan N.F."/>
            <person name="Baker D."/>
            <person name="Gharbi K."/>
            <person name="Hall N."/>
            <person name="Watson M."/>
            <person name="Adriaenssens E.M."/>
            <person name="Foster-Nyarko E."/>
            <person name="Jarju S."/>
            <person name="Secka A."/>
            <person name="Antonio M."/>
            <person name="Oren A."/>
            <person name="Chaudhuri R.R."/>
            <person name="La Ragione R."/>
            <person name="Hildebrand F."/>
            <person name="Pallen M.J."/>
        </authorList>
    </citation>
    <scope>NUCLEOTIDE SEQUENCE</scope>
    <source>
        <strain evidence="6">ChiSxjej1B13-11774</strain>
    </source>
</reference>
<evidence type="ECO:0000313" key="6">
    <source>
        <dbReference type="EMBL" id="HIZ42452.1"/>
    </source>
</evidence>
<accession>A0A9D2ES84</accession>
<dbReference type="InterPro" id="IPR001559">
    <property type="entry name" value="Phosphotriesterase"/>
</dbReference>
<protein>
    <recommendedName>
        <fullName evidence="8">Aryldialkylphosphatase</fullName>
    </recommendedName>
</protein>
<reference evidence="6" key="2">
    <citation type="submission" date="2021-04" db="EMBL/GenBank/DDBJ databases">
        <authorList>
            <person name="Gilroy R."/>
        </authorList>
    </citation>
    <scope>NUCLEOTIDE SEQUENCE</scope>
    <source>
        <strain evidence="6">ChiSxjej1B13-11774</strain>
    </source>
</reference>
<comment type="similarity">
    <text evidence="5">Belongs to the metallo-dependent hydrolases superfamily. Phosphotriesterase family.</text>
</comment>
<gene>
    <name evidence="6" type="ORF">H9811_07810</name>
</gene>
<feature type="binding site" evidence="4">
    <location>
        <position position="198"/>
    </location>
    <ligand>
        <name>Zn(2+)</name>
        <dbReference type="ChEBI" id="CHEBI:29105"/>
        <label>2</label>
    </ligand>
</feature>
<feature type="binding site" evidence="4">
    <location>
        <position position="255"/>
    </location>
    <ligand>
        <name>Zn(2+)</name>
        <dbReference type="ChEBI" id="CHEBI:29105"/>
        <label>1</label>
    </ligand>
</feature>
<comment type="caution">
    <text evidence="6">The sequence shown here is derived from an EMBL/GenBank/DDBJ whole genome shotgun (WGS) entry which is preliminary data.</text>
</comment>
<dbReference type="EMBL" id="DXBP01000049">
    <property type="protein sequence ID" value="HIZ42452.1"/>
    <property type="molecule type" value="Genomic_DNA"/>
</dbReference>
<evidence type="ECO:0000256" key="1">
    <source>
        <dbReference type="ARBA" id="ARBA00022723"/>
    </source>
</evidence>
<dbReference type="Pfam" id="PF02126">
    <property type="entry name" value="PTE"/>
    <property type="match status" value="1"/>
</dbReference>
<evidence type="ECO:0000256" key="3">
    <source>
        <dbReference type="PIRSR" id="PIRSR601559-50"/>
    </source>
</evidence>